<proteinExistence type="inferred from homology"/>
<dbReference type="AlphaFoldDB" id="A0A2P6QXB1"/>
<accession>A0A2P6QXB1</accession>
<evidence type="ECO:0000259" key="5">
    <source>
        <dbReference type="PROSITE" id="PS51767"/>
    </source>
</evidence>
<comment type="caution">
    <text evidence="6">The sequence shown here is derived from an EMBL/GenBank/DDBJ whole genome shotgun (WGS) entry which is preliminary data.</text>
</comment>
<evidence type="ECO:0000256" key="3">
    <source>
        <dbReference type="ARBA" id="ARBA00022525"/>
    </source>
</evidence>
<keyword evidence="3" id="KW-0964">Secreted</keyword>
<dbReference type="GO" id="GO:0005576">
    <property type="term" value="C:extracellular region"/>
    <property type="evidence" value="ECO:0007669"/>
    <property type="project" value="UniProtKB-SubCell"/>
</dbReference>
<dbReference type="PANTHER" id="PTHR47965">
    <property type="entry name" value="ASPARTYL PROTEASE-RELATED"/>
    <property type="match status" value="1"/>
</dbReference>
<evidence type="ECO:0000256" key="2">
    <source>
        <dbReference type="ARBA" id="ARBA00007447"/>
    </source>
</evidence>
<dbReference type="EMBL" id="PDCK01000042">
    <property type="protein sequence ID" value="PRQ38820.1"/>
    <property type="molecule type" value="Genomic_DNA"/>
</dbReference>
<keyword evidence="6" id="KW-0858">Xylan degradation</keyword>
<dbReference type="Gramene" id="PRQ38820">
    <property type="protein sequence ID" value="PRQ38820"/>
    <property type="gene ID" value="RchiOBHm_Chr4g0418211"/>
</dbReference>
<dbReference type="Proteomes" id="UP000238479">
    <property type="component" value="Chromosome 4"/>
</dbReference>
<evidence type="ECO:0000256" key="1">
    <source>
        <dbReference type="ARBA" id="ARBA00004239"/>
    </source>
</evidence>
<dbReference type="InterPro" id="IPR033121">
    <property type="entry name" value="PEPTIDASE_A1"/>
</dbReference>
<gene>
    <name evidence="6" type="ORF">RchiOBHm_Chr4g0418211</name>
</gene>
<dbReference type="STRING" id="74649.A0A2P6QXB1"/>
<sequence>MATQGDLAEDIIALPFVNVSKTTVDSLFLFSCAPKLLLKGLASGARGMLGLGRSRVSVASQIAAAFGSKPQFILCLSSSNGVVLHDNGEYGSYFVSGVSDSLTYTPLVTKVDSPHEYFINLKSIRVNGKQLSLNYKEGLGGIKLSTVVPYSTMESSVYSVFVKAYEQAAVAMNMTRVDSVAPFGLCFGSKNIDGIRVGSRAPVVDLGLQSEMVKWRIHGRNSMVQVSDEVMCLGFLDGGLEQKTSIVLGAHQLEDTPLHFDLGASMLGFSYSTLMDQNTCTDLGLGFGFKDSM</sequence>
<dbReference type="InterPro" id="IPR032799">
    <property type="entry name" value="TAXi_C"/>
</dbReference>
<dbReference type="GO" id="GO:0006508">
    <property type="term" value="P:proteolysis"/>
    <property type="evidence" value="ECO:0007669"/>
    <property type="project" value="InterPro"/>
</dbReference>
<dbReference type="Pfam" id="PF14541">
    <property type="entry name" value="TAXi_C"/>
    <property type="match status" value="1"/>
</dbReference>
<evidence type="ECO:0000256" key="4">
    <source>
        <dbReference type="ARBA" id="ARBA00022729"/>
    </source>
</evidence>
<reference evidence="6 7" key="1">
    <citation type="journal article" date="2018" name="Nat. Genet.">
        <title>The Rosa genome provides new insights in the design of modern roses.</title>
        <authorList>
            <person name="Bendahmane M."/>
        </authorList>
    </citation>
    <scope>NUCLEOTIDE SEQUENCE [LARGE SCALE GENOMIC DNA]</scope>
    <source>
        <strain evidence="7">cv. Old Blush</strain>
    </source>
</reference>
<dbReference type="GO" id="GO:0004190">
    <property type="term" value="F:aspartic-type endopeptidase activity"/>
    <property type="evidence" value="ECO:0007669"/>
    <property type="project" value="InterPro"/>
</dbReference>
<keyword evidence="6" id="KW-0378">Hydrolase</keyword>
<dbReference type="SUPFAM" id="SSF50630">
    <property type="entry name" value="Acid proteases"/>
    <property type="match status" value="1"/>
</dbReference>
<organism evidence="6 7">
    <name type="scientific">Rosa chinensis</name>
    <name type="common">China rose</name>
    <dbReference type="NCBI Taxonomy" id="74649"/>
    <lineage>
        <taxon>Eukaryota</taxon>
        <taxon>Viridiplantae</taxon>
        <taxon>Streptophyta</taxon>
        <taxon>Embryophyta</taxon>
        <taxon>Tracheophyta</taxon>
        <taxon>Spermatophyta</taxon>
        <taxon>Magnoliopsida</taxon>
        <taxon>eudicotyledons</taxon>
        <taxon>Gunneridae</taxon>
        <taxon>Pentapetalae</taxon>
        <taxon>rosids</taxon>
        <taxon>fabids</taxon>
        <taxon>Rosales</taxon>
        <taxon>Rosaceae</taxon>
        <taxon>Rosoideae</taxon>
        <taxon>Rosoideae incertae sedis</taxon>
        <taxon>Rosa</taxon>
    </lineage>
</organism>
<dbReference type="PROSITE" id="PS51767">
    <property type="entry name" value="PEPTIDASE_A1"/>
    <property type="match status" value="1"/>
</dbReference>
<comment type="similarity">
    <text evidence="2">Belongs to the peptidase A1 family.</text>
</comment>
<dbReference type="Pfam" id="PF14543">
    <property type="entry name" value="TAXi_N"/>
    <property type="match status" value="1"/>
</dbReference>
<protein>
    <submittedName>
        <fullName evidence="6">Putative aspartic peptidase A1 family, xylanase inhibitor</fullName>
    </submittedName>
</protein>
<dbReference type="Gene3D" id="2.40.70.10">
    <property type="entry name" value="Acid Proteases"/>
    <property type="match status" value="2"/>
</dbReference>
<feature type="domain" description="Peptidase A1" evidence="5">
    <location>
        <begin position="1"/>
        <end position="270"/>
    </location>
</feature>
<evidence type="ECO:0000313" key="7">
    <source>
        <dbReference type="Proteomes" id="UP000238479"/>
    </source>
</evidence>
<dbReference type="OMA" id="KWRIHGR"/>
<keyword evidence="6" id="KW-0326">Glycosidase</keyword>
<dbReference type="PANTHER" id="PTHR47965:SF46">
    <property type="entry name" value="BASIC 7S GLOBULIN-LIKE"/>
    <property type="match status" value="1"/>
</dbReference>
<comment type="subcellular location">
    <subcellularLocation>
        <location evidence="1">Secreted</location>
        <location evidence="1">Extracellular space</location>
    </subcellularLocation>
</comment>
<dbReference type="GO" id="GO:0045493">
    <property type="term" value="P:xylan catabolic process"/>
    <property type="evidence" value="ECO:0007669"/>
    <property type="project" value="UniProtKB-KW"/>
</dbReference>
<dbReference type="FunFam" id="2.40.70.10:FF:000041">
    <property type="entry name" value="Basic 7S globulin"/>
    <property type="match status" value="1"/>
</dbReference>
<keyword evidence="6" id="KW-0119">Carbohydrate metabolism</keyword>
<keyword evidence="6" id="KW-0624">Polysaccharide degradation</keyword>
<keyword evidence="4" id="KW-0732">Signal</keyword>
<keyword evidence="7" id="KW-1185">Reference proteome</keyword>
<name>A0A2P6QXB1_ROSCH</name>
<dbReference type="InterPro" id="IPR021109">
    <property type="entry name" value="Peptidase_aspartic_dom_sf"/>
</dbReference>
<dbReference type="InterPro" id="IPR001461">
    <property type="entry name" value="Aspartic_peptidase_A1"/>
</dbReference>
<dbReference type="InterPro" id="IPR032861">
    <property type="entry name" value="TAXi_N"/>
</dbReference>
<evidence type="ECO:0000313" key="6">
    <source>
        <dbReference type="EMBL" id="PRQ38820.1"/>
    </source>
</evidence>
<dbReference type="GO" id="GO:0016798">
    <property type="term" value="F:hydrolase activity, acting on glycosyl bonds"/>
    <property type="evidence" value="ECO:0007669"/>
    <property type="project" value="UniProtKB-KW"/>
</dbReference>